<proteinExistence type="predicted"/>
<sequence length="103" mass="10567" precursor="true">MNTKIAALTLAGLLSSCSFYALATEKTTTGSAVPPAALPGLNQGQDAESNKDKASKKGEESSGANSGADSKTLEKDSGSSHKAEEYQKKQRESHPGGVKQPAS</sequence>
<keyword evidence="2" id="KW-0732">Signal</keyword>
<evidence type="ECO:0000256" key="2">
    <source>
        <dbReference type="SAM" id="SignalP"/>
    </source>
</evidence>
<name>A0A5E7A4S9_PSEFL</name>
<dbReference type="Proteomes" id="UP000326557">
    <property type="component" value="Unassembled WGS sequence"/>
</dbReference>
<dbReference type="RefSeq" id="WP_150636299.1">
    <property type="nucleotide sequence ID" value="NZ_CABVHP010000001.1"/>
</dbReference>
<dbReference type="PROSITE" id="PS51257">
    <property type="entry name" value="PROKAR_LIPOPROTEIN"/>
    <property type="match status" value="1"/>
</dbReference>
<organism evidence="3 4">
    <name type="scientific">Pseudomonas fluorescens</name>
    <dbReference type="NCBI Taxonomy" id="294"/>
    <lineage>
        <taxon>Bacteria</taxon>
        <taxon>Pseudomonadati</taxon>
        <taxon>Pseudomonadota</taxon>
        <taxon>Gammaproteobacteria</taxon>
        <taxon>Pseudomonadales</taxon>
        <taxon>Pseudomonadaceae</taxon>
        <taxon>Pseudomonas</taxon>
    </lineage>
</organism>
<feature type="chain" id="PRO_5022888945" description="Lipoprotein" evidence="2">
    <location>
        <begin position="24"/>
        <end position="103"/>
    </location>
</feature>
<evidence type="ECO:0000313" key="4">
    <source>
        <dbReference type="Proteomes" id="UP000326557"/>
    </source>
</evidence>
<dbReference type="OrthoDB" id="7029371at2"/>
<feature type="region of interest" description="Disordered" evidence="1">
    <location>
        <begin position="28"/>
        <end position="103"/>
    </location>
</feature>
<gene>
    <name evidence="3" type="ORF">PS704_00618</name>
</gene>
<evidence type="ECO:0008006" key="5">
    <source>
        <dbReference type="Google" id="ProtNLM"/>
    </source>
</evidence>
<dbReference type="EMBL" id="CABVHP010000001">
    <property type="protein sequence ID" value="VVN73978.1"/>
    <property type="molecule type" value="Genomic_DNA"/>
</dbReference>
<feature type="compositionally biased region" description="Basic and acidic residues" evidence="1">
    <location>
        <begin position="48"/>
        <end position="60"/>
    </location>
</feature>
<protein>
    <recommendedName>
        <fullName evidence="5">Lipoprotein</fullName>
    </recommendedName>
</protein>
<accession>A0A5E7A4S9</accession>
<dbReference type="AlphaFoldDB" id="A0A5E7A4S9"/>
<reference evidence="3 4" key="1">
    <citation type="submission" date="2019-09" db="EMBL/GenBank/DDBJ databases">
        <authorList>
            <person name="Chandra G."/>
            <person name="Truman W A."/>
        </authorList>
    </citation>
    <scope>NUCLEOTIDE SEQUENCE [LARGE SCALE GENOMIC DNA]</scope>
    <source>
        <strain evidence="3">PS704</strain>
    </source>
</reference>
<evidence type="ECO:0000256" key="1">
    <source>
        <dbReference type="SAM" id="MobiDB-lite"/>
    </source>
</evidence>
<feature type="signal peptide" evidence="2">
    <location>
        <begin position="1"/>
        <end position="23"/>
    </location>
</feature>
<evidence type="ECO:0000313" key="3">
    <source>
        <dbReference type="EMBL" id="VVN73978.1"/>
    </source>
</evidence>
<feature type="compositionally biased region" description="Basic and acidic residues" evidence="1">
    <location>
        <begin position="71"/>
        <end position="94"/>
    </location>
</feature>